<dbReference type="PANTHER" id="PTHR31963">
    <property type="entry name" value="RAS GUANINE NUCLEOTIDE EXCHANGE FACTOR K"/>
    <property type="match status" value="1"/>
</dbReference>
<feature type="transmembrane region" description="Helical" evidence="1">
    <location>
        <begin position="289"/>
        <end position="313"/>
    </location>
</feature>
<dbReference type="Proteomes" id="UP000306102">
    <property type="component" value="Unassembled WGS sequence"/>
</dbReference>
<keyword evidence="1" id="KW-1133">Transmembrane helix</keyword>
<feature type="transmembrane region" description="Helical" evidence="1">
    <location>
        <begin position="192"/>
        <end position="219"/>
    </location>
</feature>
<reference evidence="2 3" key="1">
    <citation type="journal article" date="2018" name="Proc. Natl. Acad. Sci. U.S.A.">
        <title>Draft genome sequence of Camellia sinensis var. sinensis provides insights into the evolution of the tea genome and tea quality.</title>
        <authorList>
            <person name="Wei C."/>
            <person name="Yang H."/>
            <person name="Wang S."/>
            <person name="Zhao J."/>
            <person name="Liu C."/>
            <person name="Gao L."/>
            <person name="Xia E."/>
            <person name="Lu Y."/>
            <person name="Tai Y."/>
            <person name="She G."/>
            <person name="Sun J."/>
            <person name="Cao H."/>
            <person name="Tong W."/>
            <person name="Gao Q."/>
            <person name="Li Y."/>
            <person name="Deng W."/>
            <person name="Jiang X."/>
            <person name="Wang W."/>
            <person name="Chen Q."/>
            <person name="Zhang S."/>
            <person name="Li H."/>
            <person name="Wu J."/>
            <person name="Wang P."/>
            <person name="Li P."/>
            <person name="Shi C."/>
            <person name="Zheng F."/>
            <person name="Jian J."/>
            <person name="Huang B."/>
            <person name="Shan D."/>
            <person name="Shi M."/>
            <person name="Fang C."/>
            <person name="Yue Y."/>
            <person name="Li F."/>
            <person name="Li D."/>
            <person name="Wei S."/>
            <person name="Han B."/>
            <person name="Jiang C."/>
            <person name="Yin Y."/>
            <person name="Xia T."/>
            <person name="Zhang Z."/>
            <person name="Bennetzen J.L."/>
            <person name="Zhao S."/>
            <person name="Wan X."/>
        </authorList>
    </citation>
    <scope>NUCLEOTIDE SEQUENCE [LARGE SCALE GENOMIC DNA]</scope>
    <source>
        <strain evidence="3">cv. Shuchazao</strain>
        <tissue evidence="2">Leaf</tissue>
    </source>
</reference>
<dbReference type="InterPro" id="IPR021924">
    <property type="entry name" value="DUF3537"/>
</dbReference>
<dbReference type="AlphaFoldDB" id="A0A4S4E8U1"/>
<gene>
    <name evidence="2" type="ORF">TEA_016126</name>
</gene>
<dbReference type="PANTHER" id="PTHR31963:SF28">
    <property type="entry name" value="GUSTATORY RECEPTOR"/>
    <property type="match status" value="1"/>
</dbReference>
<evidence type="ECO:0000313" key="3">
    <source>
        <dbReference type="Proteomes" id="UP000306102"/>
    </source>
</evidence>
<accession>A0A4S4E8U1</accession>
<feature type="transmembrane region" description="Helical" evidence="1">
    <location>
        <begin position="91"/>
        <end position="111"/>
    </location>
</feature>
<dbReference type="Pfam" id="PF12056">
    <property type="entry name" value="DUF3537"/>
    <property type="match status" value="1"/>
</dbReference>
<organism evidence="2 3">
    <name type="scientific">Camellia sinensis var. sinensis</name>
    <name type="common">China tea</name>
    <dbReference type="NCBI Taxonomy" id="542762"/>
    <lineage>
        <taxon>Eukaryota</taxon>
        <taxon>Viridiplantae</taxon>
        <taxon>Streptophyta</taxon>
        <taxon>Embryophyta</taxon>
        <taxon>Tracheophyta</taxon>
        <taxon>Spermatophyta</taxon>
        <taxon>Magnoliopsida</taxon>
        <taxon>eudicotyledons</taxon>
        <taxon>Gunneridae</taxon>
        <taxon>Pentapetalae</taxon>
        <taxon>asterids</taxon>
        <taxon>Ericales</taxon>
        <taxon>Theaceae</taxon>
        <taxon>Camellia</taxon>
    </lineage>
</organism>
<keyword evidence="1" id="KW-0812">Transmembrane</keyword>
<evidence type="ECO:0000313" key="2">
    <source>
        <dbReference type="EMBL" id="THG12522.1"/>
    </source>
</evidence>
<sequence>MTDTVFSKLFEGVVLNIFFMLEDDPRNWARLACVCTKFSSLIRFSSSSLNHHLLFDSLHLNCHHLFTSLHPNLHHLFGTGRATAMGGWCKMVDGGEVVVVVVVVVVVWWVWFGDERATTGKLSAGAVMVGEVVGRNGLWLGTGEVREGRQNVGVRDFFRVLALWTLPCLLLKTAREVARAIYVRHDPWWQSVGIVIASVVSWTYLTMIFLSGTALFNLVCNLQVIHFESYGKLLERDLDVSVYIEEHIRLTHYLSKISHRFRIFLLLEFLVVTASLFVALLQTTGNHGILNLINGGDFAVSSIVELVGIILCLHGAAKITHRAQGIASVASRWHAFVTCNSNEGSQGGTVTNGRNVEAVNPTGALPMYYSESDLESTDYVPMPTNTQLASYMSSYHKRQSFVTYLQSNPGGFTVFGWTIDRILINTIFFIEFSLFSFVLGKTITITTR</sequence>
<name>A0A4S4E8U1_CAMSN</name>
<proteinExistence type="predicted"/>
<keyword evidence="1" id="KW-0472">Membrane</keyword>
<feature type="transmembrane region" description="Helical" evidence="1">
    <location>
        <begin position="263"/>
        <end position="283"/>
    </location>
</feature>
<protein>
    <submittedName>
        <fullName evidence="2">Uncharacterized protein</fullName>
    </submittedName>
</protein>
<evidence type="ECO:0000256" key="1">
    <source>
        <dbReference type="SAM" id="Phobius"/>
    </source>
</evidence>
<keyword evidence="3" id="KW-1185">Reference proteome</keyword>
<dbReference type="EMBL" id="SDRB02006521">
    <property type="protein sequence ID" value="THG12522.1"/>
    <property type="molecule type" value="Genomic_DNA"/>
</dbReference>
<comment type="caution">
    <text evidence="2">The sequence shown here is derived from an EMBL/GenBank/DDBJ whole genome shotgun (WGS) entry which is preliminary data.</text>
</comment>